<reference evidence="3 4" key="1">
    <citation type="submission" date="2017-06" db="EMBL/GenBank/DDBJ databases">
        <title>Aedes aegypti genome working group (AGWG) sequencing and assembly.</title>
        <authorList>
            <consortium name="Aedes aegypti Genome Working Group (AGWG)"/>
            <person name="Matthews B.J."/>
        </authorList>
    </citation>
    <scope>NUCLEOTIDE SEQUENCE [LARGE SCALE GENOMIC DNA]</scope>
    <source>
        <strain evidence="3 4">LVP_AGWG</strain>
    </source>
</reference>
<sequence length="607" mass="68727">MLPLLFFVLLAAPTVLRAEKSTAEHSTQSVTASAKVDLTETSRQGKAILYNMTMGARKPKRSNGEVPLLIIRPIEKKKKKPYKDHMVKIMTGGVASYGGYPEIHSSDHEVFSLEHMLPILGLEGMVFNGGHKHSQFMPSPQYKPSEYHFLPHKLKEEIPVLSSFKPADIVSAQSLPSPPSPNFVPAVNTEEQLLKLGHQALGKLETPGSPAQSQFQPVLPEKPIFIKPDQYPSKYSFQHGQTFKSVPIGSVHPGFGPASHAGMHNEVVMYHKPQFYSSKPSPSYKWQEHSKKPQMVSPLSISTNFYHPKTLPSNTEESHQQQQPLTFYQHQQQPTTPPIQTHVSYFIPKEIEALPQPQPVVQQHSAPQQMHQPSLSVNTVQNGEHVDFVVPKQPSHEEPPKTYYKTKTHKQHHTNQQPTYYIHKQFEYPEKENGKENNVVSEYHDSSNPIIVEQTQKPQEAPYSAPQYLPLQSSQQQHQQPSAALTLHQTHPQPQQFHQTTQQSSAHQNHWKFGRRNHHREHVKPVVEATSEQEQDSTHAASIQSIKTLKPAEKSTTEVKVEIEHVAQSRADTKQQQPQLHYQQKQQQEKGETTTIRATTTRAGRQG</sequence>
<evidence type="ECO:0000313" key="3">
    <source>
        <dbReference type="EnsemblMetazoa" id="AAEL013606-PB"/>
    </source>
</evidence>
<evidence type="ECO:0000256" key="1">
    <source>
        <dbReference type="SAM" id="MobiDB-lite"/>
    </source>
</evidence>
<feature type="compositionally biased region" description="Low complexity" evidence="1">
    <location>
        <begin position="471"/>
        <end position="508"/>
    </location>
</feature>
<dbReference type="AlphaFoldDB" id="A0A6I8TP48"/>
<proteinExistence type="predicted"/>
<feature type="signal peptide" evidence="2">
    <location>
        <begin position="1"/>
        <end position="18"/>
    </location>
</feature>
<feature type="region of interest" description="Disordered" evidence="1">
    <location>
        <begin position="471"/>
        <end position="510"/>
    </location>
</feature>
<feature type="region of interest" description="Disordered" evidence="1">
    <location>
        <begin position="526"/>
        <end position="607"/>
    </location>
</feature>
<feature type="compositionally biased region" description="Polar residues" evidence="1">
    <location>
        <begin position="538"/>
        <end position="547"/>
    </location>
</feature>
<feature type="compositionally biased region" description="Low complexity" evidence="1">
    <location>
        <begin position="575"/>
        <end position="586"/>
    </location>
</feature>
<dbReference type="EnsemblMetazoa" id="AAEL013606-RB">
    <property type="protein sequence ID" value="AAEL013606-PB"/>
    <property type="gene ID" value="AAEL013606"/>
</dbReference>
<name>A0A6I8TP48_AEDAE</name>
<gene>
    <name evidence="3" type="primary">5578285</name>
</gene>
<reference evidence="3" key="2">
    <citation type="submission" date="2020-05" db="UniProtKB">
        <authorList>
            <consortium name="EnsemblMetazoa"/>
        </authorList>
    </citation>
    <scope>IDENTIFICATION</scope>
    <source>
        <strain evidence="3">LVP_AGWG</strain>
    </source>
</reference>
<organism evidence="3 4">
    <name type="scientific">Aedes aegypti</name>
    <name type="common">Yellowfever mosquito</name>
    <name type="synonym">Culex aegypti</name>
    <dbReference type="NCBI Taxonomy" id="7159"/>
    <lineage>
        <taxon>Eukaryota</taxon>
        <taxon>Metazoa</taxon>
        <taxon>Ecdysozoa</taxon>
        <taxon>Arthropoda</taxon>
        <taxon>Hexapoda</taxon>
        <taxon>Insecta</taxon>
        <taxon>Pterygota</taxon>
        <taxon>Neoptera</taxon>
        <taxon>Endopterygota</taxon>
        <taxon>Diptera</taxon>
        <taxon>Nematocera</taxon>
        <taxon>Culicoidea</taxon>
        <taxon>Culicidae</taxon>
        <taxon>Culicinae</taxon>
        <taxon>Aedini</taxon>
        <taxon>Aedes</taxon>
        <taxon>Stegomyia</taxon>
    </lineage>
</organism>
<keyword evidence="4" id="KW-1185">Reference proteome</keyword>
<feature type="compositionally biased region" description="Low complexity" evidence="1">
    <location>
        <begin position="593"/>
        <end position="607"/>
    </location>
</feature>
<feature type="chain" id="PRO_5043321795" evidence="2">
    <location>
        <begin position="19"/>
        <end position="607"/>
    </location>
</feature>
<feature type="compositionally biased region" description="Basic and acidic residues" evidence="1">
    <location>
        <begin position="550"/>
        <end position="573"/>
    </location>
</feature>
<dbReference type="Proteomes" id="UP000008820">
    <property type="component" value="Chromosome 2"/>
</dbReference>
<keyword evidence="2" id="KW-0732">Signal</keyword>
<evidence type="ECO:0000313" key="4">
    <source>
        <dbReference type="Proteomes" id="UP000008820"/>
    </source>
</evidence>
<dbReference type="OrthoDB" id="6513408at2759"/>
<accession>A0A6I8TP48</accession>
<dbReference type="InParanoid" id="A0A6I8TP48"/>
<evidence type="ECO:0000256" key="2">
    <source>
        <dbReference type="SAM" id="SignalP"/>
    </source>
</evidence>
<protein>
    <submittedName>
        <fullName evidence="3">Uncharacterized protein</fullName>
    </submittedName>
</protein>